<keyword evidence="1" id="KW-1133">Transmembrane helix</keyword>
<dbReference type="Gene3D" id="3.30.450.20">
    <property type="entry name" value="PAS domain"/>
    <property type="match status" value="1"/>
</dbReference>
<protein>
    <submittedName>
        <fullName evidence="2">PAS domain-containing protein</fullName>
    </submittedName>
</protein>
<feature type="transmembrane region" description="Helical" evidence="1">
    <location>
        <begin position="12"/>
        <end position="36"/>
    </location>
</feature>
<comment type="caution">
    <text evidence="2">The sequence shown here is derived from an EMBL/GenBank/DDBJ whole genome shotgun (WGS) entry which is preliminary data.</text>
</comment>
<gene>
    <name evidence="2" type="ORF">C8N31_101590</name>
</gene>
<dbReference type="OrthoDB" id="9797304at2"/>
<reference evidence="2 3" key="1">
    <citation type="submission" date="2018-04" db="EMBL/GenBank/DDBJ databases">
        <title>Genomic Encyclopedia of Archaeal and Bacterial Type Strains, Phase II (KMG-II): from individual species to whole genera.</title>
        <authorList>
            <person name="Goeker M."/>
        </authorList>
    </citation>
    <scope>NUCLEOTIDE SEQUENCE [LARGE SCALE GENOMIC DNA]</scope>
    <source>
        <strain evidence="2 3">DSM 12244</strain>
    </source>
</reference>
<evidence type="ECO:0000313" key="2">
    <source>
        <dbReference type="EMBL" id="PTX75929.1"/>
    </source>
</evidence>
<keyword evidence="1" id="KW-0472">Membrane</keyword>
<keyword evidence="1" id="KW-0812">Transmembrane</keyword>
<name>A0A2T6CKA2_9RHOB</name>
<dbReference type="SUPFAM" id="SSF55785">
    <property type="entry name" value="PYP-like sensor domain (PAS domain)"/>
    <property type="match status" value="1"/>
</dbReference>
<accession>A0A2T6CKA2</accession>
<sequence>MLCLFLHRCGVFLELVEIVIIVFTAIVAAGLAQSYLSRGYAIATSPLEPMALLFTDGVLQHGTDSALRHFAVEPGLHAWQDIHDTLVPIFPDFPLVPRSGEEGRVVLEPQGHTAPHNIELRWRDALCWVTLTPVEEATAAPITPALEQEMNALRLSSDTMINPVWHLHPDGTVCWKNPAYTVLLELTRGLDANPETPLFPITPGDGPRRVALRLDPLDAPDWYEVTSIQMGSVTVCHANCINALVQAEQAQRDFVQSLAKTFAHLPVGLAIFDRRGQLVLFNPALVDLTHLTPKFLSSRPAMLSFFDQLREDRLMPEPKNYASWRQTITDLIAAASDTSYEETWNLEDGRTFSVEGRPHPDGATAFLFEDISAEVSMTRSYRSELELGQSLIDVVEDGLVVFSATGALTFCNVAYRGLWGHDPDTGFVETTIDDCINLWTRMCQPSALWPEIAKCISERSTGTPWDMTLYPKNGDALTCEVQGIASGSTLIRFRTQKPEHGAAVPALENLQK</sequence>
<dbReference type="Proteomes" id="UP000244092">
    <property type="component" value="Unassembled WGS sequence"/>
</dbReference>
<dbReference type="Pfam" id="PF12860">
    <property type="entry name" value="PAS_7"/>
    <property type="match status" value="1"/>
</dbReference>
<organism evidence="2 3">
    <name type="scientific">Sulfitobacter mediterraneus</name>
    <dbReference type="NCBI Taxonomy" id="83219"/>
    <lineage>
        <taxon>Bacteria</taxon>
        <taxon>Pseudomonadati</taxon>
        <taxon>Pseudomonadota</taxon>
        <taxon>Alphaproteobacteria</taxon>
        <taxon>Rhodobacterales</taxon>
        <taxon>Roseobacteraceae</taxon>
        <taxon>Sulfitobacter</taxon>
    </lineage>
</organism>
<dbReference type="AlphaFoldDB" id="A0A2T6CKA2"/>
<evidence type="ECO:0000256" key="1">
    <source>
        <dbReference type="SAM" id="Phobius"/>
    </source>
</evidence>
<evidence type="ECO:0000313" key="3">
    <source>
        <dbReference type="Proteomes" id="UP000244092"/>
    </source>
</evidence>
<proteinExistence type="predicted"/>
<dbReference type="InterPro" id="IPR035965">
    <property type="entry name" value="PAS-like_dom_sf"/>
</dbReference>
<dbReference type="EMBL" id="QBKU01000001">
    <property type="protein sequence ID" value="PTX75929.1"/>
    <property type="molecule type" value="Genomic_DNA"/>
</dbReference>